<proteinExistence type="predicted"/>
<organism evidence="6 7">
    <name type="scientific">Cohnella thailandensis</name>
    <dbReference type="NCBI Taxonomy" id="557557"/>
    <lineage>
        <taxon>Bacteria</taxon>
        <taxon>Bacillati</taxon>
        <taxon>Bacillota</taxon>
        <taxon>Bacilli</taxon>
        <taxon>Bacillales</taxon>
        <taxon>Paenibacillaceae</taxon>
        <taxon>Cohnella</taxon>
    </lineage>
</organism>
<dbReference type="SMART" id="SM00342">
    <property type="entry name" value="HTH_ARAC"/>
    <property type="match status" value="1"/>
</dbReference>
<dbReference type="AlphaFoldDB" id="A0A841STY0"/>
<dbReference type="Gene3D" id="1.10.10.60">
    <property type="entry name" value="Homeodomain-like"/>
    <property type="match status" value="2"/>
</dbReference>
<protein>
    <submittedName>
        <fullName evidence="6">Helix-turn-helix domain-containing protein</fullName>
    </submittedName>
</protein>
<keyword evidence="7" id="KW-1185">Reference proteome</keyword>
<gene>
    <name evidence="6" type="ORF">H7B67_03035</name>
</gene>
<dbReference type="InterPro" id="IPR018060">
    <property type="entry name" value="HTH_AraC"/>
</dbReference>
<evidence type="ECO:0000313" key="6">
    <source>
        <dbReference type="EMBL" id="MBB6633087.1"/>
    </source>
</evidence>
<name>A0A841STY0_9BACL</name>
<accession>A0A841STY0</accession>
<comment type="caution">
    <text evidence="6">The sequence shown here is derived from an EMBL/GenBank/DDBJ whole genome shotgun (WGS) entry which is preliminary data.</text>
</comment>
<keyword evidence="3" id="KW-0804">Transcription</keyword>
<evidence type="ECO:0000256" key="4">
    <source>
        <dbReference type="SAM" id="MobiDB-lite"/>
    </source>
</evidence>
<dbReference type="GO" id="GO:0003700">
    <property type="term" value="F:DNA-binding transcription factor activity"/>
    <property type="evidence" value="ECO:0007669"/>
    <property type="project" value="InterPro"/>
</dbReference>
<keyword evidence="2" id="KW-0238">DNA-binding</keyword>
<evidence type="ECO:0000256" key="2">
    <source>
        <dbReference type="ARBA" id="ARBA00023125"/>
    </source>
</evidence>
<evidence type="ECO:0000313" key="7">
    <source>
        <dbReference type="Proteomes" id="UP000535838"/>
    </source>
</evidence>
<dbReference type="Gene3D" id="2.60.120.260">
    <property type="entry name" value="Galactose-binding domain-like"/>
    <property type="match status" value="1"/>
</dbReference>
<dbReference type="GO" id="GO:0043565">
    <property type="term" value="F:sequence-specific DNA binding"/>
    <property type="evidence" value="ECO:0007669"/>
    <property type="project" value="InterPro"/>
</dbReference>
<dbReference type="PANTHER" id="PTHR47504:SF6">
    <property type="entry name" value="ARAC-FAMILY TRANSCRIPTIONAL REGULATOR"/>
    <property type="match status" value="1"/>
</dbReference>
<feature type="region of interest" description="Disordered" evidence="4">
    <location>
        <begin position="276"/>
        <end position="297"/>
    </location>
</feature>
<feature type="domain" description="HTH araC/xylS-type" evidence="5">
    <location>
        <begin position="11"/>
        <end position="109"/>
    </location>
</feature>
<dbReference type="RefSeq" id="WP_185118323.1">
    <property type="nucleotide sequence ID" value="NZ_JACJVQ010000003.1"/>
</dbReference>
<dbReference type="PANTHER" id="PTHR47504">
    <property type="entry name" value="RIGHT ORIGIN-BINDING PROTEIN"/>
    <property type="match status" value="1"/>
</dbReference>
<sequence length="297" mass="33410">MTAEKRINGLESVLAIIERRLKEDLSLSSVAGRAAFSKYHFHRLFRGGVGMPLADYIRRRRLASAAAELIASDRGILDIALDYRFESQEAFTRAFKKVYFTTPGRYRRTMSGLAGHQEREKETRTMYEAPKGWVLTGSHPGDYEAGIDRNEVHLGSASGYLRSRSGGADGFATMMQTFKADEYRGRRLQLTGFVKTEDVKNRCGLWMRIDGQSGEMLGFDNMGRRPIVGSRPWNQYRIVLDVPKDALAIAFGLLLSGPGRAWVDTLRFEEVSDRVPVTGEEEENDLPDSPANLTFEL</sequence>
<keyword evidence="1" id="KW-0805">Transcription regulation</keyword>
<evidence type="ECO:0000256" key="1">
    <source>
        <dbReference type="ARBA" id="ARBA00023015"/>
    </source>
</evidence>
<dbReference type="Proteomes" id="UP000535838">
    <property type="component" value="Unassembled WGS sequence"/>
</dbReference>
<dbReference type="PROSITE" id="PS01124">
    <property type="entry name" value="HTH_ARAC_FAMILY_2"/>
    <property type="match status" value="1"/>
</dbReference>
<evidence type="ECO:0000256" key="3">
    <source>
        <dbReference type="ARBA" id="ARBA00023163"/>
    </source>
</evidence>
<dbReference type="SUPFAM" id="SSF46689">
    <property type="entry name" value="Homeodomain-like"/>
    <property type="match status" value="2"/>
</dbReference>
<evidence type="ECO:0000259" key="5">
    <source>
        <dbReference type="PROSITE" id="PS01124"/>
    </source>
</evidence>
<reference evidence="6 7" key="1">
    <citation type="submission" date="2020-08" db="EMBL/GenBank/DDBJ databases">
        <title>Cohnella phylogeny.</title>
        <authorList>
            <person name="Dunlap C."/>
        </authorList>
    </citation>
    <scope>NUCLEOTIDE SEQUENCE [LARGE SCALE GENOMIC DNA]</scope>
    <source>
        <strain evidence="6 7">DSM 25241</strain>
    </source>
</reference>
<dbReference type="InterPro" id="IPR050959">
    <property type="entry name" value="MarA-like"/>
</dbReference>
<dbReference type="Pfam" id="PF12833">
    <property type="entry name" value="HTH_18"/>
    <property type="match status" value="1"/>
</dbReference>
<dbReference type="InterPro" id="IPR009057">
    <property type="entry name" value="Homeodomain-like_sf"/>
</dbReference>
<dbReference type="EMBL" id="JACJVQ010000003">
    <property type="protein sequence ID" value="MBB6633087.1"/>
    <property type="molecule type" value="Genomic_DNA"/>
</dbReference>